<dbReference type="PANTHER" id="PTHR12411">
    <property type="entry name" value="CYSTEINE PROTEASE FAMILY C1-RELATED"/>
    <property type="match status" value="1"/>
</dbReference>
<dbReference type="InterPro" id="IPR038765">
    <property type="entry name" value="Papain-like_cys_pep_sf"/>
</dbReference>
<dbReference type="InterPro" id="IPR000668">
    <property type="entry name" value="Peptidase_C1A_C"/>
</dbReference>
<proteinExistence type="inferred from homology"/>
<dbReference type="AlphaFoldDB" id="W5WEA9"/>
<dbReference type="SUPFAM" id="SSF54001">
    <property type="entry name" value="Cysteine proteinases"/>
    <property type="match status" value="1"/>
</dbReference>
<dbReference type="Pfam" id="PF00112">
    <property type="entry name" value="Peptidase_C1"/>
    <property type="match status" value="1"/>
</dbReference>
<comment type="similarity">
    <text evidence="1">Belongs to the peptidase C1 family.</text>
</comment>
<name>W5WEA9_9PSEU</name>
<protein>
    <recommendedName>
        <fullName evidence="2">Peptidase C1A papain C-terminal domain-containing protein</fullName>
    </recommendedName>
</protein>
<dbReference type="GO" id="GO:0008234">
    <property type="term" value="F:cysteine-type peptidase activity"/>
    <property type="evidence" value="ECO:0007669"/>
    <property type="project" value="InterPro"/>
</dbReference>
<sequence length="368" mass="38679">MFRIADETDINFQTSVNFTEPSGGPVNSLLSSGNAYSEPSLTSFAFSPVGYSFLIGFRFSSLRDNTESKESTMFAKKAAGAAVVLAVAAMPLALTVTDAGAQAPAKPHHGMGLDLAALKAAKEHGTFSAHAAQAVEGPHKRIGAAPASADLSQYALSPGDQGQVGSCVTWATGYTGYGILMNEQNIDGGPMAPMFIYSQIAKGNDQGTYASVALPMEQKQGIDTKSDYTQGDFDYTTQPTQAERENAAHYKLSGFQELPTSGSAAKQAIENAISQGSPVPIGFQVHQSFQSLDSSTASDYSYMPGDSSSDPVIGGHEVTIVGYNEQGVKIENSWGSGWGASGFFTVPWDFFNTGDVSEVHAMGKLVQG</sequence>
<dbReference type="EMBL" id="CP007155">
    <property type="protein sequence ID" value="AHH99523.1"/>
    <property type="molecule type" value="Genomic_DNA"/>
</dbReference>
<dbReference type="SMART" id="SM00645">
    <property type="entry name" value="Pept_C1"/>
    <property type="match status" value="1"/>
</dbReference>
<evidence type="ECO:0000313" key="4">
    <source>
        <dbReference type="Proteomes" id="UP000019225"/>
    </source>
</evidence>
<organism evidence="3 4">
    <name type="scientific">Kutzneria albida DSM 43870</name>
    <dbReference type="NCBI Taxonomy" id="1449976"/>
    <lineage>
        <taxon>Bacteria</taxon>
        <taxon>Bacillati</taxon>
        <taxon>Actinomycetota</taxon>
        <taxon>Actinomycetes</taxon>
        <taxon>Pseudonocardiales</taxon>
        <taxon>Pseudonocardiaceae</taxon>
        <taxon>Kutzneria</taxon>
    </lineage>
</organism>
<dbReference type="CDD" id="cd02619">
    <property type="entry name" value="Peptidase_C1"/>
    <property type="match status" value="1"/>
</dbReference>
<feature type="domain" description="Peptidase C1A papain C-terminal" evidence="2">
    <location>
        <begin position="145"/>
        <end position="365"/>
    </location>
</feature>
<dbReference type="InterPro" id="IPR013128">
    <property type="entry name" value="Peptidase_C1A"/>
</dbReference>
<dbReference type="HOGENOM" id="CLU_056603_2_0_11"/>
<evidence type="ECO:0000313" key="3">
    <source>
        <dbReference type="EMBL" id="AHH99523.1"/>
    </source>
</evidence>
<dbReference type="eggNOG" id="COG4870">
    <property type="taxonomic scope" value="Bacteria"/>
</dbReference>
<accession>W5WEA9</accession>
<keyword evidence="4" id="KW-1185">Reference proteome</keyword>
<dbReference type="MEROPS" id="C01.164"/>
<dbReference type="Proteomes" id="UP000019225">
    <property type="component" value="Chromosome"/>
</dbReference>
<reference evidence="3 4" key="1">
    <citation type="journal article" date="2014" name="BMC Genomics">
        <title>Complete genome sequence of producer of the glycopeptide antibiotic Aculeximycin Kutzneria albida DSM 43870T, a representative of minor genus of Pseudonocardiaceae.</title>
        <authorList>
            <person name="Rebets Y."/>
            <person name="Tokovenko B."/>
            <person name="Lushchyk I."/>
            <person name="Ruckert C."/>
            <person name="Zaburannyi N."/>
            <person name="Bechthold A."/>
            <person name="Kalinowski J."/>
            <person name="Luzhetskyy A."/>
        </authorList>
    </citation>
    <scope>NUCLEOTIDE SEQUENCE [LARGE SCALE GENOMIC DNA]</scope>
    <source>
        <strain evidence="3">DSM 43870</strain>
    </source>
</reference>
<gene>
    <name evidence="3" type="ORF">KALB_6163</name>
</gene>
<evidence type="ECO:0000256" key="1">
    <source>
        <dbReference type="ARBA" id="ARBA00008455"/>
    </source>
</evidence>
<dbReference type="PATRIC" id="fig|1449976.3.peg.6184"/>
<dbReference type="Gene3D" id="3.90.70.10">
    <property type="entry name" value="Cysteine proteinases"/>
    <property type="match status" value="1"/>
</dbReference>
<evidence type="ECO:0000259" key="2">
    <source>
        <dbReference type="SMART" id="SM00645"/>
    </source>
</evidence>
<dbReference type="STRING" id="1449976.KALB_6163"/>
<dbReference type="KEGG" id="kal:KALB_6163"/>
<dbReference type="GO" id="GO:0006508">
    <property type="term" value="P:proteolysis"/>
    <property type="evidence" value="ECO:0007669"/>
    <property type="project" value="InterPro"/>
</dbReference>